<evidence type="ECO:0000313" key="3">
    <source>
        <dbReference type="EMBL" id="QDG49825.1"/>
    </source>
</evidence>
<reference evidence="3 4" key="1">
    <citation type="submission" date="2019-06" db="EMBL/GenBank/DDBJ databases">
        <title>Persicimonas caeni gen. nov., sp. nov., a predatory bacterium isolated from solar saltern.</title>
        <authorList>
            <person name="Wang S."/>
        </authorList>
    </citation>
    <scope>NUCLEOTIDE SEQUENCE [LARGE SCALE GENOMIC DNA]</scope>
    <source>
        <strain evidence="3 4">YN101</strain>
    </source>
</reference>
<feature type="region of interest" description="Disordered" evidence="1">
    <location>
        <begin position="275"/>
        <end position="296"/>
    </location>
</feature>
<dbReference type="NCBIfam" id="NF033768">
    <property type="entry name" value="myxo_SS_tail"/>
    <property type="match status" value="1"/>
</dbReference>
<dbReference type="Proteomes" id="UP000315995">
    <property type="component" value="Chromosome"/>
</dbReference>
<evidence type="ECO:0000256" key="1">
    <source>
        <dbReference type="SAM" id="MobiDB-lite"/>
    </source>
</evidence>
<sequence>MFERQDDGYRVRFTNKVDGSLSIDDEEWDLDEAIEEKKATRADSVSTEEGSADVYELTLREGDWGMIRLGSVNVFFQLVNQKEKVAGRGFTGMFEGPVVGLVALAAILHIGFLVGVMLTWKPGMELENQEIPDRFVEFAVDDVEDPLEEEETEEPEEDTTGKKAGGEEGKFGDPDTDIPESKIPKVDGEMVDEVDVKNIGVNKALGSKMLGAGPLKNIFGNQEGFDAKMNVAMSGEGGELVVGRGAGGMGMRGVGKGGGGEGFGRIHGLGKVDTGGGKGTGAKIGKKKARKVKPKLSRGTPKIGNFCDKGNIRRVVSAKSNAIKYCFERELQMKPDLKGKIIAQWKVGLDGSVMSSSIASSTMNNRKVESCITRVIKRMRFEKPDGGICIINYPFVFSGIE</sequence>
<dbReference type="EMBL" id="CP041186">
    <property type="protein sequence ID" value="QDG49825.1"/>
    <property type="molecule type" value="Genomic_DNA"/>
</dbReference>
<proteinExistence type="predicted"/>
<feature type="transmembrane region" description="Helical" evidence="2">
    <location>
        <begin position="98"/>
        <end position="120"/>
    </location>
</feature>
<name>A0A4Y6PPZ8_PERCE</name>
<accession>A0A4Y6PPZ8</accession>
<evidence type="ECO:0000256" key="2">
    <source>
        <dbReference type="SAM" id="Phobius"/>
    </source>
</evidence>
<gene>
    <name evidence="3" type="ORF">FIV42_03440</name>
</gene>
<keyword evidence="2" id="KW-0812">Transmembrane</keyword>
<protein>
    <submittedName>
        <fullName evidence="3">AgmX/PglI C-terminal domain-containing protein</fullName>
    </submittedName>
</protein>
<dbReference type="InterPro" id="IPR049806">
    <property type="entry name" value="MasK-like_C"/>
</dbReference>
<feature type="region of interest" description="Disordered" evidence="1">
    <location>
        <begin position="145"/>
        <end position="183"/>
    </location>
</feature>
<keyword evidence="2" id="KW-1133">Transmembrane helix</keyword>
<evidence type="ECO:0000313" key="4">
    <source>
        <dbReference type="Proteomes" id="UP000315995"/>
    </source>
</evidence>
<keyword evidence="4" id="KW-1185">Reference proteome</keyword>
<dbReference type="AlphaFoldDB" id="A0A4Y6PPZ8"/>
<feature type="compositionally biased region" description="Basic residues" evidence="1">
    <location>
        <begin position="284"/>
        <end position="296"/>
    </location>
</feature>
<accession>A0A5B8Y4W7</accession>
<feature type="compositionally biased region" description="Acidic residues" evidence="1">
    <location>
        <begin position="145"/>
        <end position="158"/>
    </location>
</feature>
<dbReference type="OrthoDB" id="5377858at2"/>
<keyword evidence="2" id="KW-0472">Membrane</keyword>
<organism evidence="3 4">
    <name type="scientific">Persicimonas caeni</name>
    <dbReference type="NCBI Taxonomy" id="2292766"/>
    <lineage>
        <taxon>Bacteria</taxon>
        <taxon>Deltaproteobacteria</taxon>
        <taxon>Bradymonadales</taxon>
        <taxon>Bradymonadaceae</taxon>
        <taxon>Persicimonas</taxon>
    </lineage>
</organism>
<feature type="compositionally biased region" description="Basic and acidic residues" evidence="1">
    <location>
        <begin position="159"/>
        <end position="183"/>
    </location>
</feature>
<dbReference type="RefSeq" id="WP_141196322.1">
    <property type="nucleotide sequence ID" value="NZ_CP041186.1"/>
</dbReference>